<dbReference type="PIRSF" id="PIRSF017082">
    <property type="entry name" value="YflP"/>
    <property type="match status" value="1"/>
</dbReference>
<dbReference type="PANTHER" id="PTHR42928:SF5">
    <property type="entry name" value="BLR1237 PROTEIN"/>
    <property type="match status" value="1"/>
</dbReference>
<feature type="signal peptide" evidence="2">
    <location>
        <begin position="1"/>
        <end position="22"/>
    </location>
</feature>
<dbReference type="EMBL" id="QLIX01000003">
    <property type="protein sequence ID" value="RAI59961.1"/>
    <property type="molecule type" value="Genomic_DNA"/>
</dbReference>
<accession>A0A327M9G3</accession>
<dbReference type="AlphaFoldDB" id="A0A327M9G3"/>
<keyword evidence="2" id="KW-0732">Signal</keyword>
<dbReference type="SUPFAM" id="SSF53850">
    <property type="entry name" value="Periplasmic binding protein-like II"/>
    <property type="match status" value="1"/>
</dbReference>
<dbReference type="InterPro" id="IPR005064">
    <property type="entry name" value="BUG"/>
</dbReference>
<sequence length="322" mass="33562">MRLGRRAALATPAALLAAPARAQDFPERTVRLIVPFTPAGQTDIMARLVAQRLQTDWGKPVVVENRPGGNALIGAETVAKAPPDGHTLLACTVTHAINASLFPQAPYDFLRDLRALTLLGSLPLVVVVRREAPWADLAALAAAARGGQRLNGGSSGTGSAPHLGLELFRRAAGAGANLVHVPYRGGAPSVTDLVAGNLDLIVSNLPECITQVQAGTLRALAVTEPERHRLLPAVPTSAEAGLPALRMTSWTAILAPAGLPEPLAARIAAATRQALADPLLRDKAAELGFALIGAGPEESRRFVAAEVQRYAQIIAEAGIRAD</sequence>
<dbReference type="OrthoDB" id="7256767at2"/>
<dbReference type="Pfam" id="PF03401">
    <property type="entry name" value="TctC"/>
    <property type="match status" value="1"/>
</dbReference>
<comment type="caution">
    <text evidence="3">The sequence shown here is derived from an EMBL/GenBank/DDBJ whole genome shotgun (WGS) entry which is preliminary data.</text>
</comment>
<dbReference type="PANTHER" id="PTHR42928">
    <property type="entry name" value="TRICARBOXYLATE-BINDING PROTEIN"/>
    <property type="match status" value="1"/>
</dbReference>
<evidence type="ECO:0000313" key="3">
    <source>
        <dbReference type="EMBL" id="RAI59961.1"/>
    </source>
</evidence>
<keyword evidence="4" id="KW-1185">Reference proteome</keyword>
<gene>
    <name evidence="3" type="ORF">DOO78_06885</name>
</gene>
<dbReference type="RefSeq" id="WP_111468992.1">
    <property type="nucleotide sequence ID" value="NZ_QLIX01000003.1"/>
</dbReference>
<dbReference type="Proteomes" id="UP000249065">
    <property type="component" value="Unassembled WGS sequence"/>
</dbReference>
<dbReference type="InterPro" id="IPR042100">
    <property type="entry name" value="Bug_dom1"/>
</dbReference>
<reference evidence="4" key="1">
    <citation type="submission" date="2018-06" db="EMBL/GenBank/DDBJ databases">
        <authorList>
            <person name="Khan S.A."/>
        </authorList>
    </citation>
    <scope>NUCLEOTIDE SEQUENCE [LARGE SCALE GENOMIC DNA]</scope>
    <source>
        <strain evidence="4">DB-1506</strain>
    </source>
</reference>
<dbReference type="Gene3D" id="3.40.190.10">
    <property type="entry name" value="Periplasmic binding protein-like II"/>
    <property type="match status" value="1"/>
</dbReference>
<comment type="similarity">
    <text evidence="1">Belongs to the UPF0065 (bug) family.</text>
</comment>
<protein>
    <submittedName>
        <fullName evidence="3">Tripartite tricarboxylate transporter substrate binding protein</fullName>
    </submittedName>
</protein>
<dbReference type="Gene3D" id="3.40.190.150">
    <property type="entry name" value="Bordetella uptake gene, domain 1"/>
    <property type="match status" value="1"/>
</dbReference>
<evidence type="ECO:0000313" key="4">
    <source>
        <dbReference type="Proteomes" id="UP000249065"/>
    </source>
</evidence>
<name>A0A327M9G3_9PROT</name>
<feature type="chain" id="PRO_5016438196" evidence="2">
    <location>
        <begin position="23"/>
        <end position="322"/>
    </location>
</feature>
<evidence type="ECO:0000256" key="1">
    <source>
        <dbReference type="ARBA" id="ARBA00006987"/>
    </source>
</evidence>
<evidence type="ECO:0000256" key="2">
    <source>
        <dbReference type="SAM" id="SignalP"/>
    </source>
</evidence>
<proteinExistence type="inferred from homology"/>
<organism evidence="3 4">
    <name type="scientific">Roseicella frigidaeris</name>
    <dbReference type="NCBI Taxonomy" id="2230885"/>
    <lineage>
        <taxon>Bacteria</taxon>
        <taxon>Pseudomonadati</taxon>
        <taxon>Pseudomonadota</taxon>
        <taxon>Alphaproteobacteria</taxon>
        <taxon>Acetobacterales</taxon>
        <taxon>Roseomonadaceae</taxon>
        <taxon>Roseicella</taxon>
    </lineage>
</organism>